<evidence type="ECO:0000256" key="2">
    <source>
        <dbReference type="ARBA" id="ARBA00006920"/>
    </source>
</evidence>
<keyword evidence="11" id="KW-0407">Ion channel</keyword>
<evidence type="ECO:0000256" key="9">
    <source>
        <dbReference type="ARBA" id="ARBA00023065"/>
    </source>
</evidence>
<feature type="transmembrane region" description="Helical" evidence="14">
    <location>
        <begin position="32"/>
        <end position="50"/>
    </location>
</feature>
<protein>
    <submittedName>
        <fullName evidence="15">TMEM175 family protein</fullName>
    </submittedName>
</protein>
<reference evidence="15 16" key="1">
    <citation type="journal article" date="2019" name="Int. J. Syst. Evol. Microbiol.">
        <title>The Global Catalogue of Microorganisms (GCM) 10K type strain sequencing project: providing services to taxonomists for standard genome sequencing and annotation.</title>
        <authorList>
            <consortium name="The Broad Institute Genomics Platform"/>
            <consortium name="The Broad Institute Genome Sequencing Center for Infectious Disease"/>
            <person name="Wu L."/>
            <person name="Ma J."/>
        </authorList>
    </citation>
    <scope>NUCLEOTIDE SEQUENCE [LARGE SCALE GENOMIC DNA]</scope>
    <source>
        <strain evidence="15 16">JCM 15577</strain>
    </source>
</reference>
<dbReference type="InterPro" id="IPR010617">
    <property type="entry name" value="TMEM175-like"/>
</dbReference>
<comment type="subcellular location">
    <subcellularLocation>
        <location evidence="1">Membrane</location>
        <topology evidence="1">Multi-pass membrane protein</topology>
    </subcellularLocation>
</comment>
<keyword evidence="6" id="KW-0631">Potassium channel</keyword>
<keyword evidence="8 14" id="KW-1133">Transmembrane helix</keyword>
<dbReference type="RefSeq" id="WP_344072388.1">
    <property type="nucleotide sequence ID" value="NZ_BAAAPL010000002.1"/>
</dbReference>
<evidence type="ECO:0000256" key="6">
    <source>
        <dbReference type="ARBA" id="ARBA00022826"/>
    </source>
</evidence>
<organism evidence="15 16">
    <name type="scientific">Microbacterium sediminicola</name>
    <dbReference type="NCBI Taxonomy" id="415210"/>
    <lineage>
        <taxon>Bacteria</taxon>
        <taxon>Bacillati</taxon>
        <taxon>Actinomycetota</taxon>
        <taxon>Actinomycetes</taxon>
        <taxon>Micrococcales</taxon>
        <taxon>Microbacteriaceae</taxon>
        <taxon>Microbacterium</taxon>
    </lineage>
</organism>
<keyword evidence="4" id="KW-0633">Potassium transport</keyword>
<accession>A0ABN2IDK4</accession>
<keyword evidence="10 14" id="KW-0472">Membrane</keyword>
<feature type="region of interest" description="Disordered" evidence="13">
    <location>
        <begin position="1"/>
        <end position="21"/>
    </location>
</feature>
<evidence type="ECO:0000256" key="7">
    <source>
        <dbReference type="ARBA" id="ARBA00022958"/>
    </source>
</evidence>
<keyword evidence="3" id="KW-0813">Transport</keyword>
<comment type="similarity">
    <text evidence="2">Belongs to the TMEM175 family.</text>
</comment>
<evidence type="ECO:0000256" key="13">
    <source>
        <dbReference type="SAM" id="MobiDB-lite"/>
    </source>
</evidence>
<feature type="transmembrane region" description="Helical" evidence="14">
    <location>
        <begin position="173"/>
        <end position="193"/>
    </location>
</feature>
<evidence type="ECO:0000256" key="5">
    <source>
        <dbReference type="ARBA" id="ARBA00022692"/>
    </source>
</evidence>
<feature type="transmembrane region" description="Helical" evidence="14">
    <location>
        <begin position="70"/>
        <end position="89"/>
    </location>
</feature>
<evidence type="ECO:0000256" key="10">
    <source>
        <dbReference type="ARBA" id="ARBA00023136"/>
    </source>
</evidence>
<evidence type="ECO:0000313" key="15">
    <source>
        <dbReference type="EMBL" id="GAA1703045.1"/>
    </source>
</evidence>
<keyword evidence="7" id="KW-0630">Potassium</keyword>
<keyword evidence="16" id="KW-1185">Reference proteome</keyword>
<evidence type="ECO:0000256" key="4">
    <source>
        <dbReference type="ARBA" id="ARBA00022538"/>
    </source>
</evidence>
<dbReference type="Pfam" id="PF06736">
    <property type="entry name" value="TMEM175"/>
    <property type="match status" value="1"/>
</dbReference>
<evidence type="ECO:0000313" key="16">
    <source>
        <dbReference type="Proteomes" id="UP001501690"/>
    </source>
</evidence>
<name>A0ABN2IDK4_9MICO</name>
<dbReference type="Proteomes" id="UP001501690">
    <property type="component" value="Unassembled WGS sequence"/>
</dbReference>
<feature type="transmembrane region" description="Helical" evidence="14">
    <location>
        <begin position="133"/>
        <end position="152"/>
    </location>
</feature>
<gene>
    <name evidence="15" type="ORF">GCM10009808_21220</name>
</gene>
<comment type="caution">
    <text evidence="15">The sequence shown here is derived from an EMBL/GenBank/DDBJ whole genome shotgun (WGS) entry which is preliminary data.</text>
</comment>
<feature type="transmembrane region" description="Helical" evidence="14">
    <location>
        <begin position="101"/>
        <end position="121"/>
    </location>
</feature>
<evidence type="ECO:0000256" key="3">
    <source>
        <dbReference type="ARBA" id="ARBA00022448"/>
    </source>
</evidence>
<evidence type="ECO:0000256" key="11">
    <source>
        <dbReference type="ARBA" id="ARBA00023303"/>
    </source>
</evidence>
<dbReference type="PANTHER" id="PTHR31462:SF5">
    <property type="entry name" value="ENDOSOMAL_LYSOSOMAL PROTON CHANNEL TMEM175"/>
    <property type="match status" value="1"/>
</dbReference>
<sequence length="236" mass="26090">MASESQHPESSPPADGDDDSVSRLPSAERLKAFTDAVVAIALTLLILPLMDSVSESGRDVDSAWQWLQAEWTSVFTFVLSFVLIANFWRVHHQLFARVVRVTGALLWMTFLWLLAIVWLPVATAVAVTFPDDAAQSLIYVGSLFVASLILAFTRMYLVRHPELHREPGMRGDILDGFLMAASFLIALILMLAIPGIGYWAMTVLFIIPAAKGTWDGFRERRTSAQNRQDATSGPIG</sequence>
<dbReference type="PANTHER" id="PTHR31462">
    <property type="entry name" value="ENDOSOMAL/LYSOSOMAL POTASSIUM CHANNEL TMEM175"/>
    <property type="match status" value="1"/>
</dbReference>
<evidence type="ECO:0000256" key="8">
    <source>
        <dbReference type="ARBA" id="ARBA00022989"/>
    </source>
</evidence>
<evidence type="ECO:0000256" key="12">
    <source>
        <dbReference type="ARBA" id="ARBA00034430"/>
    </source>
</evidence>
<evidence type="ECO:0000256" key="14">
    <source>
        <dbReference type="SAM" id="Phobius"/>
    </source>
</evidence>
<comment type="catalytic activity">
    <reaction evidence="12">
        <text>K(+)(in) = K(+)(out)</text>
        <dbReference type="Rhea" id="RHEA:29463"/>
        <dbReference type="ChEBI" id="CHEBI:29103"/>
    </reaction>
</comment>
<keyword evidence="9" id="KW-0406">Ion transport</keyword>
<proteinExistence type="inferred from homology"/>
<dbReference type="EMBL" id="BAAAPL010000002">
    <property type="protein sequence ID" value="GAA1703045.1"/>
    <property type="molecule type" value="Genomic_DNA"/>
</dbReference>
<evidence type="ECO:0000256" key="1">
    <source>
        <dbReference type="ARBA" id="ARBA00004141"/>
    </source>
</evidence>
<keyword evidence="5 14" id="KW-0812">Transmembrane</keyword>